<evidence type="ECO:0000256" key="5">
    <source>
        <dbReference type="ARBA" id="ARBA00023187"/>
    </source>
</evidence>
<dbReference type="SUPFAM" id="SSF48452">
    <property type="entry name" value="TPR-like"/>
    <property type="match status" value="2"/>
</dbReference>
<dbReference type="Pfam" id="PF05843">
    <property type="entry name" value="Suf"/>
    <property type="match status" value="1"/>
</dbReference>
<evidence type="ECO:0000256" key="6">
    <source>
        <dbReference type="ARBA" id="ARBA00023242"/>
    </source>
</evidence>
<dbReference type="InterPro" id="IPR000504">
    <property type="entry name" value="RRM_dom"/>
</dbReference>
<dbReference type="InterPro" id="IPR008847">
    <property type="entry name" value="Suf"/>
</dbReference>
<name>A0AAE2D3C4_SCHME</name>
<accession>A0AAE2D3C4</accession>
<dbReference type="GO" id="GO:0005634">
    <property type="term" value="C:nucleus"/>
    <property type="evidence" value="ECO:0007669"/>
    <property type="project" value="UniProtKB-SubCell"/>
</dbReference>
<dbReference type="InterPro" id="IPR034218">
    <property type="entry name" value="SART3_RRM2"/>
</dbReference>
<dbReference type="SMART" id="SM00361">
    <property type="entry name" value="RRM_1"/>
    <property type="match status" value="1"/>
</dbReference>
<dbReference type="Proteomes" id="UP001292079">
    <property type="component" value="Unassembled WGS sequence"/>
</dbReference>
<keyword evidence="4 7" id="KW-0694">RNA-binding</keyword>
<keyword evidence="3" id="KW-0677">Repeat</keyword>
<dbReference type="SUPFAM" id="SSF54928">
    <property type="entry name" value="RNA-binding domain, RBD"/>
    <property type="match status" value="2"/>
</dbReference>
<proteinExistence type="predicted"/>
<dbReference type="InterPro" id="IPR011990">
    <property type="entry name" value="TPR-like_helical_dom_sf"/>
</dbReference>
<evidence type="ECO:0000313" key="11">
    <source>
        <dbReference type="Proteomes" id="UP001292079"/>
    </source>
</evidence>
<keyword evidence="6" id="KW-0539">Nucleus</keyword>
<evidence type="ECO:0000256" key="4">
    <source>
        <dbReference type="ARBA" id="ARBA00022884"/>
    </source>
</evidence>
<evidence type="ECO:0000256" key="7">
    <source>
        <dbReference type="PROSITE-ProRule" id="PRU00176"/>
    </source>
</evidence>
<comment type="subcellular location">
    <subcellularLocation>
        <location evidence="1">Nucleus</location>
    </subcellularLocation>
</comment>
<evidence type="ECO:0000256" key="2">
    <source>
        <dbReference type="ARBA" id="ARBA00022664"/>
    </source>
</evidence>
<feature type="domain" description="RRM" evidence="9">
    <location>
        <begin position="652"/>
        <end position="733"/>
    </location>
</feature>
<dbReference type="InterPro" id="IPR035979">
    <property type="entry name" value="RBD_domain_sf"/>
</dbReference>
<reference evidence="10" key="1">
    <citation type="submission" date="2022-04" db="EMBL/GenBank/DDBJ databases">
        <authorList>
            <person name="Xu L."/>
            <person name="Lv Z."/>
        </authorList>
    </citation>
    <scope>NUCLEOTIDE SEQUENCE</scope>
    <source>
        <strain evidence="10">LV_2022a</strain>
    </source>
</reference>
<sequence>MGDSSELSESTANDEVILLHKTIEDLGHQLKENPFDYNAHVRLIECLRKTNDVKRLRASRERMHDTYPLTPVLWLQWIEDELHNASTLEEKKQIEVLFKRAVDDYEDINVWLEYCHFAISTSDLSSVNSIQESEVIFESALSHQGLNVSGGSMLWEIYREYLTVVWSQLPQDNKELKLEQVKKMDRLFQRQLSIPHLNMEQTLTEYRTFLSDIGIDLYQPSERSDSFVPEEVKLQYEKAFERLAVILPFEESIEESADKSEAEAISSWNMYIDWAVHCAKRKKPKTSKSTDNVNNENTSSNFIMSPNELCCLFERAITAHCLDTSLWIRYADYVESQLETDILRLQKLLGRSVRNCPWCVELWQRYALATETVTLENISLKPNTNGAEQESVSKESDLFKEVDGIYETALAAGFTNPDDILRIWRSYCDHHLRRLCSLDKNSLSWEYRLSLLRATFGRAIDYCFGLLRSQLNVDWSLINYYAFIEAKYFDNKERARSVWTGLMKLPGHGSRAEYWLAYIQFEQNWGDMKNLLRICSMAINSINIDQSELVFQVVQRAVGEIGVPVKHYRDIITKIHSRRAFLMESLKDTHSTMSNTEIQDKPTDNKSSSSRKRKLPDQQNESTTPKKLAKASKPNPTSHGTFVAHNPSRNEFTVFVSNLDYSVTEDQIRHTFEKCGNIMSIRLVRDYAGRSKGFAYVEFESKESVKIALTLDRQGIANPNAENESLGADNQKQSDVEANTLTPKPSTCYERPMFVSVCDPSRVKSHGFKYKVGKKEPEKLFVRNLDKTVKNEDLEKLFRQYGNVVSIRLVTFRNGVPKGHAYIEFENADDASKALIATNGLEFRNKTLSVSISEPPVRDESSLKDHKAASSMSDKNLFKAPDMVGLSKTDSVGSSVRKSRTQLQFLPRAVHRVRETQDPMSEIKMNTETVETQSFPVDGSKDNEYFRKLLLKQ</sequence>
<dbReference type="InterPro" id="IPR003954">
    <property type="entry name" value="RRM_euk-type"/>
</dbReference>
<evidence type="ECO:0000313" key="10">
    <source>
        <dbReference type="EMBL" id="KAK4468775.1"/>
    </source>
</evidence>
<dbReference type="AlphaFoldDB" id="A0AAE2D3C4"/>
<feature type="domain" description="RRM" evidence="9">
    <location>
        <begin position="778"/>
        <end position="855"/>
    </location>
</feature>
<dbReference type="SMART" id="SM00360">
    <property type="entry name" value="RRM"/>
    <property type="match status" value="2"/>
</dbReference>
<dbReference type="GO" id="GO:0003723">
    <property type="term" value="F:RNA binding"/>
    <property type="evidence" value="ECO:0007669"/>
    <property type="project" value="UniProtKB-UniRule"/>
</dbReference>
<dbReference type="PROSITE" id="PS50102">
    <property type="entry name" value="RRM"/>
    <property type="match status" value="2"/>
</dbReference>
<dbReference type="PANTHER" id="PTHR17204:SF25">
    <property type="entry name" value="RRM DOMAIN-CONTAINING PROTEIN"/>
    <property type="match status" value="1"/>
</dbReference>
<evidence type="ECO:0000256" key="3">
    <source>
        <dbReference type="ARBA" id="ARBA00022737"/>
    </source>
</evidence>
<evidence type="ECO:0000259" key="9">
    <source>
        <dbReference type="PROSITE" id="PS50102"/>
    </source>
</evidence>
<keyword evidence="5" id="KW-0508">mRNA splicing</keyword>
<dbReference type="InterPro" id="IPR034217">
    <property type="entry name" value="SART3_RRM1"/>
</dbReference>
<dbReference type="PANTHER" id="PTHR17204">
    <property type="entry name" value="PRE-MRNA PROCESSING PROTEIN PRP39-RELATED"/>
    <property type="match status" value="1"/>
</dbReference>
<dbReference type="GO" id="GO:0008380">
    <property type="term" value="P:RNA splicing"/>
    <property type="evidence" value="ECO:0007669"/>
    <property type="project" value="UniProtKB-KW"/>
</dbReference>
<gene>
    <name evidence="10" type="ORF">MN116_007947</name>
</gene>
<keyword evidence="2" id="KW-0507">mRNA processing</keyword>
<feature type="region of interest" description="Disordered" evidence="8">
    <location>
        <begin position="592"/>
        <end position="645"/>
    </location>
</feature>
<dbReference type="Gene3D" id="1.25.40.10">
    <property type="entry name" value="Tetratricopeptide repeat domain"/>
    <property type="match status" value="2"/>
</dbReference>
<dbReference type="InterPro" id="IPR003107">
    <property type="entry name" value="HAT"/>
</dbReference>
<dbReference type="EMBL" id="JALJAT010000006">
    <property type="protein sequence ID" value="KAK4468775.1"/>
    <property type="molecule type" value="Genomic_DNA"/>
</dbReference>
<keyword evidence="11" id="KW-1185">Reference proteome</keyword>
<reference evidence="10" key="2">
    <citation type="journal article" date="2023" name="Infect Dis Poverty">
        <title>Chromosome-scale genome of the human blood fluke Schistosoma mekongi and its implications for public health.</title>
        <authorList>
            <person name="Zhou M."/>
            <person name="Xu L."/>
            <person name="Xu D."/>
            <person name="Chen W."/>
            <person name="Khan J."/>
            <person name="Hu Y."/>
            <person name="Huang H."/>
            <person name="Wei H."/>
            <person name="Zhang Y."/>
            <person name="Chusongsang P."/>
            <person name="Tanasarnprasert K."/>
            <person name="Hu X."/>
            <person name="Limpanont Y."/>
            <person name="Lv Z."/>
        </authorList>
    </citation>
    <scope>NUCLEOTIDE SEQUENCE</scope>
    <source>
        <strain evidence="10">LV_2022a</strain>
    </source>
</reference>
<dbReference type="CDD" id="cd12392">
    <property type="entry name" value="RRM2_SART3"/>
    <property type="match status" value="1"/>
</dbReference>
<evidence type="ECO:0000256" key="8">
    <source>
        <dbReference type="SAM" id="MobiDB-lite"/>
    </source>
</evidence>
<dbReference type="Gene3D" id="3.30.70.330">
    <property type="match status" value="2"/>
</dbReference>
<dbReference type="GO" id="GO:0006397">
    <property type="term" value="P:mRNA processing"/>
    <property type="evidence" value="ECO:0007669"/>
    <property type="project" value="UniProtKB-KW"/>
</dbReference>
<dbReference type="CDD" id="cd12391">
    <property type="entry name" value="RRM1_SART3"/>
    <property type="match status" value="1"/>
</dbReference>
<dbReference type="Pfam" id="PF00076">
    <property type="entry name" value="RRM_1"/>
    <property type="match status" value="2"/>
</dbReference>
<dbReference type="SMART" id="SM00386">
    <property type="entry name" value="HAT"/>
    <property type="match status" value="6"/>
</dbReference>
<organism evidence="10 11">
    <name type="scientific">Schistosoma mekongi</name>
    <name type="common">Parasitic worm</name>
    <dbReference type="NCBI Taxonomy" id="38744"/>
    <lineage>
        <taxon>Eukaryota</taxon>
        <taxon>Metazoa</taxon>
        <taxon>Spiralia</taxon>
        <taxon>Lophotrochozoa</taxon>
        <taxon>Platyhelminthes</taxon>
        <taxon>Trematoda</taxon>
        <taxon>Digenea</taxon>
        <taxon>Strigeidida</taxon>
        <taxon>Schistosomatoidea</taxon>
        <taxon>Schistosomatidae</taxon>
        <taxon>Schistosoma</taxon>
    </lineage>
</organism>
<dbReference type="InterPro" id="IPR012677">
    <property type="entry name" value="Nucleotide-bd_a/b_plait_sf"/>
</dbReference>
<protein>
    <recommendedName>
        <fullName evidence="9">RRM domain-containing protein</fullName>
    </recommendedName>
</protein>
<comment type="caution">
    <text evidence="10">The sequence shown here is derived from an EMBL/GenBank/DDBJ whole genome shotgun (WGS) entry which is preliminary data.</text>
</comment>
<evidence type="ECO:0000256" key="1">
    <source>
        <dbReference type="ARBA" id="ARBA00004123"/>
    </source>
</evidence>